<organism evidence="1 2">
    <name type="scientific">Phyllostomus discolor</name>
    <name type="common">pale spear-nosed bat</name>
    <dbReference type="NCBI Taxonomy" id="89673"/>
    <lineage>
        <taxon>Eukaryota</taxon>
        <taxon>Metazoa</taxon>
        <taxon>Chordata</taxon>
        <taxon>Craniata</taxon>
        <taxon>Vertebrata</taxon>
        <taxon>Euteleostomi</taxon>
        <taxon>Mammalia</taxon>
        <taxon>Eutheria</taxon>
        <taxon>Laurasiatheria</taxon>
        <taxon>Chiroptera</taxon>
        <taxon>Yangochiroptera</taxon>
        <taxon>Phyllostomidae</taxon>
        <taxon>Phyllostominae</taxon>
        <taxon>Phyllostomus</taxon>
    </lineage>
</organism>
<dbReference type="AlphaFoldDB" id="A0A834AYD0"/>
<comment type="caution">
    <text evidence="1">The sequence shown here is derived from an EMBL/GenBank/DDBJ whole genome shotgun (WGS) entry which is preliminary data.</text>
</comment>
<accession>A0A834AYD0</accession>
<protein>
    <submittedName>
        <fullName evidence="1">Uncharacterized protein</fullName>
    </submittedName>
</protein>
<reference evidence="1 2" key="1">
    <citation type="journal article" date="2020" name="Nature">
        <title>Six reference-quality genomes reveal evolution of bat adaptations.</title>
        <authorList>
            <person name="Jebb D."/>
            <person name="Huang Z."/>
            <person name="Pippel M."/>
            <person name="Hughes G.M."/>
            <person name="Lavrichenko K."/>
            <person name="Devanna P."/>
            <person name="Winkler S."/>
            <person name="Jermiin L.S."/>
            <person name="Skirmuntt E.C."/>
            <person name="Katzourakis A."/>
            <person name="Burkitt-Gray L."/>
            <person name="Ray D.A."/>
            <person name="Sullivan K.A.M."/>
            <person name="Roscito J.G."/>
            <person name="Kirilenko B.M."/>
            <person name="Davalos L.M."/>
            <person name="Corthals A.P."/>
            <person name="Power M.L."/>
            <person name="Jones G."/>
            <person name="Ransome R.D."/>
            <person name="Dechmann D.K.N."/>
            <person name="Locatelli A.G."/>
            <person name="Puechmaille S.J."/>
            <person name="Fedrigo O."/>
            <person name="Jarvis E.D."/>
            <person name="Hiller M."/>
            <person name="Vernes S.C."/>
            <person name="Myers E.W."/>
            <person name="Teeling E.C."/>
        </authorList>
    </citation>
    <scope>NUCLEOTIDE SEQUENCE [LARGE SCALE GENOMIC DNA]</scope>
    <source>
        <strain evidence="1">Bat1K_MPI-CBG_1</strain>
    </source>
</reference>
<dbReference type="EMBL" id="JABVXQ010000003">
    <property type="protein sequence ID" value="KAF6119948.1"/>
    <property type="molecule type" value="Genomic_DNA"/>
</dbReference>
<dbReference type="Proteomes" id="UP000664940">
    <property type="component" value="Unassembled WGS sequence"/>
</dbReference>
<gene>
    <name evidence="1" type="ORF">HJG60_010315</name>
</gene>
<name>A0A834AYD0_9CHIR</name>
<proteinExistence type="predicted"/>
<evidence type="ECO:0000313" key="1">
    <source>
        <dbReference type="EMBL" id="KAF6119948.1"/>
    </source>
</evidence>
<evidence type="ECO:0000313" key="2">
    <source>
        <dbReference type="Proteomes" id="UP000664940"/>
    </source>
</evidence>
<sequence>MCDQPRFLPGSSAASPFSTALQAAVPQTCHVLKPGAFDSAGPAAGEILPLPSYIIQCLTFFRSPPNVTSSEKSSLQTIFQIVPSCTNPIPSLCFTFLHHISNYTQNISYVKFLLSVSLFPARIETI</sequence>